<keyword evidence="1" id="KW-0812">Transmembrane</keyword>
<reference evidence="2 3" key="1">
    <citation type="journal article" date="2017" name="Syst. Appl. Microbiol.">
        <title>Pseudomonas caspiana sp. nov., a citrus pathogen in the Pseudomonas syringae phylogenetic group.</title>
        <authorList>
            <person name="Busquets A."/>
            <person name="Gomila M."/>
            <person name="Beiki F."/>
            <person name="Mulet M."/>
            <person name="Rahimian H."/>
            <person name="Garcia-Valdes E."/>
            <person name="Lalucat J."/>
        </authorList>
    </citation>
    <scope>NUCLEOTIDE SEQUENCE [LARGE SCALE GENOMIC DNA]</scope>
    <source>
        <strain evidence="2 3">FBF102</strain>
    </source>
</reference>
<name>A0A1Y3NY81_9PSED</name>
<keyword evidence="3" id="KW-1185">Reference proteome</keyword>
<keyword evidence="1" id="KW-0472">Membrane</keyword>
<comment type="caution">
    <text evidence="2">The sequence shown here is derived from an EMBL/GenBank/DDBJ whole genome shotgun (WGS) entry which is preliminary data.</text>
</comment>
<sequence>MLVAMIISMIGVKASIPIVFLVMNIVFEFFVFRVLIFEYFAIFMILIECCSYLVYRVLSRLKLKKS</sequence>
<feature type="transmembrane region" description="Helical" evidence="1">
    <location>
        <begin position="12"/>
        <end position="30"/>
    </location>
</feature>
<accession>A0A1Y3NY81</accession>
<proteinExistence type="predicted"/>
<dbReference type="EMBL" id="LOHF01000015">
    <property type="protein sequence ID" value="OUM72536.1"/>
    <property type="molecule type" value="Genomic_DNA"/>
</dbReference>
<dbReference type="Proteomes" id="UP000195440">
    <property type="component" value="Unassembled WGS sequence"/>
</dbReference>
<gene>
    <name evidence="2" type="ORF">AUC60_17055</name>
</gene>
<feature type="transmembrane region" description="Helical" evidence="1">
    <location>
        <begin position="36"/>
        <end position="55"/>
    </location>
</feature>
<keyword evidence="1" id="KW-1133">Transmembrane helix</keyword>
<evidence type="ECO:0000313" key="3">
    <source>
        <dbReference type="Proteomes" id="UP000195440"/>
    </source>
</evidence>
<organism evidence="2 3">
    <name type="scientific">Pseudomonas caspiana</name>
    <dbReference type="NCBI Taxonomy" id="1451454"/>
    <lineage>
        <taxon>Bacteria</taxon>
        <taxon>Pseudomonadati</taxon>
        <taxon>Pseudomonadota</taxon>
        <taxon>Gammaproteobacteria</taxon>
        <taxon>Pseudomonadales</taxon>
        <taxon>Pseudomonadaceae</taxon>
        <taxon>Pseudomonas</taxon>
    </lineage>
</organism>
<dbReference type="AlphaFoldDB" id="A0A1Y3NY81"/>
<protein>
    <submittedName>
        <fullName evidence="2">Uncharacterized protein</fullName>
    </submittedName>
</protein>
<evidence type="ECO:0000256" key="1">
    <source>
        <dbReference type="SAM" id="Phobius"/>
    </source>
</evidence>
<evidence type="ECO:0000313" key="2">
    <source>
        <dbReference type="EMBL" id="OUM72536.1"/>
    </source>
</evidence>